<organism evidence="1 2">
    <name type="scientific">Paracraurococcus lichenis</name>
    <dbReference type="NCBI Taxonomy" id="3064888"/>
    <lineage>
        <taxon>Bacteria</taxon>
        <taxon>Pseudomonadati</taxon>
        <taxon>Pseudomonadota</taxon>
        <taxon>Alphaproteobacteria</taxon>
        <taxon>Acetobacterales</taxon>
        <taxon>Roseomonadaceae</taxon>
        <taxon>Paracraurococcus</taxon>
    </lineage>
</organism>
<protein>
    <submittedName>
        <fullName evidence="1">Uncharacterized protein</fullName>
    </submittedName>
</protein>
<dbReference type="RefSeq" id="WP_305109123.1">
    <property type="nucleotide sequence ID" value="NZ_JAUTWS010000205.1"/>
</dbReference>
<name>A0ABT9EE55_9PROT</name>
<evidence type="ECO:0000313" key="1">
    <source>
        <dbReference type="EMBL" id="MDO9714290.1"/>
    </source>
</evidence>
<accession>A0ABT9EE55</accession>
<comment type="caution">
    <text evidence="1">The sequence shown here is derived from an EMBL/GenBank/DDBJ whole genome shotgun (WGS) entry which is preliminary data.</text>
</comment>
<sequence length="87" mass="9442">MAHDDARDAAASTLDAIVRDLREKLNAQFPGASVKQIEAEITRRLAAGAKPTTAVVPVSPGIPKEVLAARRAERRKVVNANHHRRRG</sequence>
<keyword evidence="2" id="KW-1185">Reference proteome</keyword>
<gene>
    <name evidence="1" type="ORF">Q7A36_38720</name>
</gene>
<evidence type="ECO:0000313" key="2">
    <source>
        <dbReference type="Proteomes" id="UP001243009"/>
    </source>
</evidence>
<reference evidence="1 2" key="1">
    <citation type="submission" date="2023-08" db="EMBL/GenBank/DDBJ databases">
        <title>The draft genome sequence of Paracraurococcus sp. LOR1-02.</title>
        <authorList>
            <person name="Kingkaew E."/>
            <person name="Tanasupawat S."/>
        </authorList>
    </citation>
    <scope>NUCLEOTIDE SEQUENCE [LARGE SCALE GENOMIC DNA]</scope>
    <source>
        <strain evidence="1 2">LOR1-02</strain>
    </source>
</reference>
<proteinExistence type="predicted"/>
<dbReference type="Proteomes" id="UP001243009">
    <property type="component" value="Unassembled WGS sequence"/>
</dbReference>
<dbReference type="EMBL" id="JAUTWS010000205">
    <property type="protein sequence ID" value="MDO9714290.1"/>
    <property type="molecule type" value="Genomic_DNA"/>
</dbReference>